<name>A0AAV9MTP3_9EURO</name>
<evidence type="ECO:0000256" key="1">
    <source>
        <dbReference type="ARBA" id="ARBA00004141"/>
    </source>
</evidence>
<dbReference type="RefSeq" id="XP_064700617.1">
    <property type="nucleotide sequence ID" value="XM_064853882.1"/>
</dbReference>
<dbReference type="EMBL" id="JAVRRD010000041">
    <property type="protein sequence ID" value="KAK5044973.1"/>
    <property type="molecule type" value="Genomic_DNA"/>
</dbReference>
<proteinExistence type="inferred from homology"/>
<keyword evidence="3" id="KW-0812">Transmembrane</keyword>
<dbReference type="PANTHER" id="PTHR12428:SF65">
    <property type="entry name" value="CYTOCHROME C OXIDASE ASSEMBLY PROTEIN COX18, MITOCHONDRIAL"/>
    <property type="match status" value="1"/>
</dbReference>
<evidence type="ECO:0000256" key="6">
    <source>
        <dbReference type="SAM" id="MobiDB-lite"/>
    </source>
</evidence>
<evidence type="ECO:0000313" key="7">
    <source>
        <dbReference type="EMBL" id="KAK5044973.1"/>
    </source>
</evidence>
<evidence type="ECO:0000256" key="3">
    <source>
        <dbReference type="ARBA" id="ARBA00022692"/>
    </source>
</evidence>
<comment type="subcellular location">
    <subcellularLocation>
        <location evidence="1">Membrane</location>
        <topology evidence="1">Multi-pass membrane protein</topology>
    </subcellularLocation>
</comment>
<gene>
    <name evidence="7" type="ORF">LTR84_010345</name>
</gene>
<dbReference type="GO" id="GO:0005743">
    <property type="term" value="C:mitochondrial inner membrane"/>
    <property type="evidence" value="ECO:0007669"/>
    <property type="project" value="TreeGrafter"/>
</dbReference>
<keyword evidence="4" id="KW-1133">Transmembrane helix</keyword>
<evidence type="ECO:0000256" key="2">
    <source>
        <dbReference type="ARBA" id="ARBA00009877"/>
    </source>
</evidence>
<organism evidence="7 8">
    <name type="scientific">Exophiala bonariae</name>
    <dbReference type="NCBI Taxonomy" id="1690606"/>
    <lineage>
        <taxon>Eukaryota</taxon>
        <taxon>Fungi</taxon>
        <taxon>Dikarya</taxon>
        <taxon>Ascomycota</taxon>
        <taxon>Pezizomycotina</taxon>
        <taxon>Eurotiomycetes</taxon>
        <taxon>Chaetothyriomycetidae</taxon>
        <taxon>Chaetothyriales</taxon>
        <taxon>Herpotrichiellaceae</taxon>
        <taxon>Exophiala</taxon>
    </lineage>
</organism>
<dbReference type="GO" id="GO:0033617">
    <property type="term" value="P:mitochondrial respiratory chain complex IV assembly"/>
    <property type="evidence" value="ECO:0007669"/>
    <property type="project" value="TreeGrafter"/>
</dbReference>
<evidence type="ECO:0000256" key="4">
    <source>
        <dbReference type="ARBA" id="ARBA00022989"/>
    </source>
</evidence>
<dbReference type="PANTHER" id="PTHR12428">
    <property type="entry name" value="OXA1"/>
    <property type="match status" value="1"/>
</dbReference>
<feature type="compositionally biased region" description="Basic residues" evidence="6">
    <location>
        <begin position="1"/>
        <end position="12"/>
    </location>
</feature>
<evidence type="ECO:0000313" key="8">
    <source>
        <dbReference type="Proteomes" id="UP001358417"/>
    </source>
</evidence>
<comment type="caution">
    <text evidence="7">The sequence shown here is derived from an EMBL/GenBank/DDBJ whole genome shotgun (WGS) entry which is preliminary data.</text>
</comment>
<dbReference type="InterPro" id="IPR001708">
    <property type="entry name" value="YidC/ALB3/OXA1/COX18"/>
</dbReference>
<keyword evidence="8" id="KW-1185">Reference proteome</keyword>
<dbReference type="GeneID" id="89978503"/>
<comment type="similarity">
    <text evidence="2">Belongs to the OXA1/ALB3/YidC family.</text>
</comment>
<accession>A0AAV9MTP3</accession>
<sequence>MLSRSHLTRHGLRSSATRAPLQGLKSTVHPQLQQRDFHPSRPNHLLPELLQLSHAAFQEIHSVSGLPWAYSIPLTAALFRASWIPIQCLIARNRKRRQLVSQPLLAWRYVYRKAAVEARGRRPATEADAEKAAQWVTQKLEERKTSLKNDLPYMEPKWEWILPLAFLPVWFLNAETIRRMSSDTRTAMAWIGGRGDTTDSPASVLIPIESGLETESLAWTSDLVSADPYMILPGVFLILSVWNARVALGKAPDPQVQKEMRRTRLGRLQLEIPHIIQLLAVVFPLSLIWQDMPSAVVLYLIGSSATMLVQRAVIKNLMGETKVIKPLNAKLAMGLKKHGEETESKSVFDNRAPI</sequence>
<dbReference type="Proteomes" id="UP001358417">
    <property type="component" value="Unassembled WGS sequence"/>
</dbReference>
<dbReference type="GO" id="GO:0032979">
    <property type="term" value="P:protein insertion into mitochondrial inner membrane from matrix"/>
    <property type="evidence" value="ECO:0007669"/>
    <property type="project" value="TreeGrafter"/>
</dbReference>
<reference evidence="7 8" key="1">
    <citation type="submission" date="2023-08" db="EMBL/GenBank/DDBJ databases">
        <title>Black Yeasts Isolated from many extreme environments.</title>
        <authorList>
            <person name="Coleine C."/>
            <person name="Stajich J.E."/>
            <person name="Selbmann L."/>
        </authorList>
    </citation>
    <scope>NUCLEOTIDE SEQUENCE [LARGE SCALE GENOMIC DNA]</scope>
    <source>
        <strain evidence="7 8">CCFEE 5792</strain>
    </source>
</reference>
<evidence type="ECO:0000256" key="5">
    <source>
        <dbReference type="ARBA" id="ARBA00023136"/>
    </source>
</evidence>
<protein>
    <submittedName>
        <fullName evidence="7">Uncharacterized protein</fullName>
    </submittedName>
</protein>
<keyword evidence="5" id="KW-0472">Membrane</keyword>
<feature type="region of interest" description="Disordered" evidence="6">
    <location>
        <begin position="1"/>
        <end position="25"/>
    </location>
</feature>
<dbReference type="AlphaFoldDB" id="A0AAV9MTP3"/>
<dbReference type="GO" id="GO:0032977">
    <property type="term" value="F:membrane insertase activity"/>
    <property type="evidence" value="ECO:0007669"/>
    <property type="project" value="InterPro"/>
</dbReference>